<feature type="compositionally biased region" description="Basic residues" evidence="6">
    <location>
        <begin position="8"/>
        <end position="23"/>
    </location>
</feature>
<dbReference type="PANTHER" id="PTHR12709:SF5">
    <property type="entry name" value="DNA-DIRECTED RNA POLYMERASE I SUBUNIT RPA43"/>
    <property type="match status" value="1"/>
</dbReference>
<evidence type="ECO:0000256" key="2">
    <source>
        <dbReference type="ARBA" id="ARBA00022478"/>
    </source>
</evidence>
<dbReference type="PANTHER" id="PTHR12709">
    <property type="entry name" value="DNA-DIRECTED RNA POLYMERASE II, III"/>
    <property type="match status" value="1"/>
</dbReference>
<feature type="compositionally biased region" description="Basic residues" evidence="6">
    <location>
        <begin position="172"/>
        <end position="185"/>
    </location>
</feature>
<evidence type="ECO:0000256" key="6">
    <source>
        <dbReference type="SAM" id="MobiDB-lite"/>
    </source>
</evidence>
<comment type="caution">
    <text evidence="8">The sequence shown here is derived from an EMBL/GenBank/DDBJ whole genome shotgun (WGS) entry which is preliminary data.</text>
</comment>
<dbReference type="InterPro" id="IPR041178">
    <property type="entry name" value="RPA43_OB"/>
</dbReference>
<feature type="compositionally biased region" description="Polar residues" evidence="6">
    <location>
        <begin position="193"/>
        <end position="205"/>
    </location>
</feature>
<feature type="compositionally biased region" description="Basic residues" evidence="6">
    <location>
        <begin position="74"/>
        <end position="87"/>
    </location>
</feature>
<feature type="compositionally biased region" description="Basic and acidic residues" evidence="6">
    <location>
        <begin position="24"/>
        <end position="34"/>
    </location>
</feature>
<accession>A0ABR2ULP5</accession>
<dbReference type="InterPro" id="IPR045113">
    <property type="entry name" value="Rpb7-like"/>
</dbReference>
<proteinExistence type="predicted"/>
<reference evidence="8 9" key="1">
    <citation type="journal article" date="2024" name="J. Plant Pathol.">
        <title>Sequence and assembly of the genome of Seiridium unicorne, isolate CBS 538.82, causal agent of cypress canker disease.</title>
        <authorList>
            <person name="Scali E."/>
            <person name="Rocca G.D."/>
            <person name="Danti R."/>
            <person name="Garbelotto M."/>
            <person name="Barberini S."/>
            <person name="Baroncelli R."/>
            <person name="Emiliani G."/>
        </authorList>
    </citation>
    <scope>NUCLEOTIDE SEQUENCE [LARGE SCALE GENOMIC DNA]</scope>
    <source>
        <strain evidence="8 9">BM-138-508</strain>
    </source>
</reference>
<keyword evidence="2 5" id="KW-0240">DNA-directed RNA polymerase</keyword>
<feature type="region of interest" description="Disordered" evidence="6">
    <location>
        <begin position="480"/>
        <end position="524"/>
    </location>
</feature>
<comment type="function">
    <text evidence="5">DNA-dependent RNA polymerase which catalyzes the transcription of DNA into RNA using the four ribonucleoside triphosphates as substrates.</text>
</comment>
<evidence type="ECO:0000256" key="5">
    <source>
        <dbReference type="RuleBase" id="RU369086"/>
    </source>
</evidence>
<keyword evidence="9" id="KW-1185">Reference proteome</keyword>
<organism evidence="8 9">
    <name type="scientific">Seiridium unicorne</name>
    <dbReference type="NCBI Taxonomy" id="138068"/>
    <lineage>
        <taxon>Eukaryota</taxon>
        <taxon>Fungi</taxon>
        <taxon>Dikarya</taxon>
        <taxon>Ascomycota</taxon>
        <taxon>Pezizomycotina</taxon>
        <taxon>Sordariomycetes</taxon>
        <taxon>Xylariomycetidae</taxon>
        <taxon>Amphisphaeriales</taxon>
        <taxon>Sporocadaceae</taxon>
        <taxon>Seiridium</taxon>
    </lineage>
</organism>
<evidence type="ECO:0000256" key="1">
    <source>
        <dbReference type="ARBA" id="ARBA00004123"/>
    </source>
</evidence>
<dbReference type="Gene3D" id="2.40.50.1060">
    <property type="match status" value="1"/>
</dbReference>
<dbReference type="Gene3D" id="3.30.1490.120">
    <property type="entry name" value="RNA polymerase Rpb7-like, N-terminal domain"/>
    <property type="match status" value="1"/>
</dbReference>
<evidence type="ECO:0000259" key="7">
    <source>
        <dbReference type="Pfam" id="PF17875"/>
    </source>
</evidence>
<feature type="compositionally biased region" description="Basic residues" evidence="6">
    <location>
        <begin position="129"/>
        <end position="138"/>
    </location>
</feature>
<feature type="domain" description="RPA43 OB" evidence="7">
    <location>
        <begin position="333"/>
        <end position="456"/>
    </location>
</feature>
<gene>
    <name evidence="8" type="ORF">SUNI508_10408</name>
</gene>
<evidence type="ECO:0000313" key="9">
    <source>
        <dbReference type="Proteomes" id="UP001408356"/>
    </source>
</evidence>
<dbReference type="Pfam" id="PF17875">
    <property type="entry name" value="RPA43_OB"/>
    <property type="match status" value="1"/>
</dbReference>
<keyword evidence="4 5" id="KW-0539">Nucleus</keyword>
<dbReference type="EMBL" id="JARVKF010000415">
    <property type="protein sequence ID" value="KAK9415568.1"/>
    <property type="molecule type" value="Genomic_DNA"/>
</dbReference>
<dbReference type="Proteomes" id="UP001408356">
    <property type="component" value="Unassembled WGS sequence"/>
</dbReference>
<feature type="region of interest" description="Disordered" evidence="6">
    <location>
        <begin position="1"/>
        <end position="232"/>
    </location>
</feature>
<sequence>MSSEKKDKKSKRDKSEHKSKKRHRELEGQAEEERRHKRSRSEAPINDADGVSTEAQDVVAEQLAPADTAGQSGKTRRNEKRKEKKRHSQGDGAEETNTDVPMVDAAAANGVADEVVLEVANGELEPETKKKKKDRKKHQNQEPEESQEPAQDIETAEAAAEVPLAGEDEEKKRRKKEKKEKRRKEKGAATANDADSTVVGSTQAAQPAEEPDDAMDLDNTPAKPSNQPFGKLPNKPYPFFTQQVSQYLPLYPLGMIDPIEGYAEQHLKPLLNHYVPTFEGVLLGYHDVQVGEAPGRGSLTEKSDTSDEALLESIDEYAVGFGWLTAKLDLFKPSRGAWMEGFVNMQTEGHLGVVCWGMFNASIEAGRLPKGWRWVSLLGKPHSKGMGREKTPEEAKLPTPEPAEDGLDDVTQLHTTGYWVDDQNQRVRGSLRFQIKNFEVGVSGDYGYLSIEGTMLDVEAEKKRSADEVERLRRWKLKNGASRKEQKRLPDFSMTKFGMDEEQEDETQRAEVWKGSRPASETAE</sequence>
<name>A0ABR2ULP5_9PEZI</name>
<dbReference type="InterPro" id="IPR036898">
    <property type="entry name" value="RNA_pol_Rpb7-like_N_sf"/>
</dbReference>
<comment type="subcellular location">
    <subcellularLocation>
        <location evidence="1 5">Nucleus</location>
    </subcellularLocation>
</comment>
<feature type="compositionally biased region" description="Basic and acidic residues" evidence="6">
    <location>
        <begin position="386"/>
        <end position="396"/>
    </location>
</feature>
<feature type="region of interest" description="Disordered" evidence="6">
    <location>
        <begin position="382"/>
        <end position="408"/>
    </location>
</feature>
<evidence type="ECO:0000313" key="8">
    <source>
        <dbReference type="EMBL" id="KAK9415568.1"/>
    </source>
</evidence>
<evidence type="ECO:0000256" key="3">
    <source>
        <dbReference type="ARBA" id="ARBA00023163"/>
    </source>
</evidence>
<protein>
    <recommendedName>
        <fullName evidence="5">DNA-directed RNA polymerase subunit</fullName>
    </recommendedName>
</protein>
<keyword evidence="3 5" id="KW-0804">Transcription</keyword>
<evidence type="ECO:0000256" key="4">
    <source>
        <dbReference type="ARBA" id="ARBA00023242"/>
    </source>
</evidence>